<dbReference type="CDD" id="cd00093">
    <property type="entry name" value="HTH_XRE"/>
    <property type="match status" value="1"/>
</dbReference>
<keyword evidence="1" id="KW-0238">DNA-binding</keyword>
<dbReference type="Gene3D" id="1.25.40.10">
    <property type="entry name" value="Tetratricopeptide repeat domain"/>
    <property type="match status" value="2"/>
</dbReference>
<comment type="caution">
    <text evidence="3">The sequence shown here is derived from an EMBL/GenBank/DDBJ whole genome shotgun (WGS) entry which is preliminary data.</text>
</comment>
<dbReference type="InterPro" id="IPR010982">
    <property type="entry name" value="Lambda_DNA-bd_dom_sf"/>
</dbReference>
<dbReference type="RefSeq" id="WP_253065209.1">
    <property type="nucleotide sequence ID" value="NZ_JAMXWM010000039.1"/>
</dbReference>
<evidence type="ECO:0000256" key="1">
    <source>
        <dbReference type="ARBA" id="ARBA00023125"/>
    </source>
</evidence>
<organism evidence="3 4">
    <name type="scientific">Sporolactobacillus shoreicorticis</name>
    <dbReference type="NCBI Taxonomy" id="1923877"/>
    <lineage>
        <taxon>Bacteria</taxon>
        <taxon>Bacillati</taxon>
        <taxon>Bacillota</taxon>
        <taxon>Bacilli</taxon>
        <taxon>Bacillales</taxon>
        <taxon>Sporolactobacillaceae</taxon>
        <taxon>Sporolactobacillus</taxon>
    </lineage>
</organism>
<protein>
    <submittedName>
        <fullName evidence="3">Helix-turn-helix domain-containing protein</fullName>
    </submittedName>
</protein>
<feature type="domain" description="HTH cro/C1-type" evidence="2">
    <location>
        <begin position="7"/>
        <end position="60"/>
    </location>
</feature>
<dbReference type="Pfam" id="PF01381">
    <property type="entry name" value="HTH_3"/>
    <property type="match status" value="1"/>
</dbReference>
<accession>A0ABW5S8I6</accession>
<dbReference type="SUPFAM" id="SSF47413">
    <property type="entry name" value="lambda repressor-like DNA-binding domains"/>
    <property type="match status" value="1"/>
</dbReference>
<dbReference type="PROSITE" id="PS50943">
    <property type="entry name" value="HTH_CROC1"/>
    <property type="match status" value="1"/>
</dbReference>
<proteinExistence type="predicted"/>
<evidence type="ECO:0000313" key="3">
    <source>
        <dbReference type="EMBL" id="MFD2696126.1"/>
    </source>
</evidence>
<dbReference type="Proteomes" id="UP001597399">
    <property type="component" value="Unassembled WGS sequence"/>
</dbReference>
<dbReference type="SMART" id="SM00530">
    <property type="entry name" value="HTH_XRE"/>
    <property type="match status" value="1"/>
</dbReference>
<dbReference type="InterPro" id="IPR001387">
    <property type="entry name" value="Cro/C1-type_HTH"/>
</dbReference>
<keyword evidence="4" id="KW-1185">Reference proteome</keyword>
<reference evidence="4" key="1">
    <citation type="journal article" date="2019" name="Int. J. Syst. Evol. Microbiol.">
        <title>The Global Catalogue of Microorganisms (GCM) 10K type strain sequencing project: providing services to taxonomists for standard genome sequencing and annotation.</title>
        <authorList>
            <consortium name="The Broad Institute Genomics Platform"/>
            <consortium name="The Broad Institute Genome Sequencing Center for Infectious Disease"/>
            <person name="Wu L."/>
            <person name="Ma J."/>
        </authorList>
    </citation>
    <scope>NUCLEOTIDE SEQUENCE [LARGE SCALE GENOMIC DNA]</scope>
    <source>
        <strain evidence="4">TISTR 2466</strain>
    </source>
</reference>
<name>A0ABW5S8I6_9BACL</name>
<dbReference type="EMBL" id="JBHUMQ010000059">
    <property type="protein sequence ID" value="MFD2696126.1"/>
    <property type="molecule type" value="Genomic_DNA"/>
</dbReference>
<dbReference type="SMART" id="SM00028">
    <property type="entry name" value="TPR"/>
    <property type="match status" value="4"/>
</dbReference>
<sequence length="435" mass="49938">MHYIQNIKRLRREYGLTQGDLAGPGLSRSMISLIESGRSVPSLKTLEIVAQKLGVSASDLMEDPTKKGSKGQNIEYSVIIDKKITVCQTLIRANKYKEAQAVLTRALNELDGDVIFKGILLKLQGEILLKCKDYLRSIDMFEESLLFLDPSKQLKSLVEVYLNLSESYKRVDNYSVAIERALYGYILTTAKSINIDPSTKVKLLFNLAYCHCKKREFQRGHKIVIEALCLMNLNVVNNTFGDLLMLKGVSEIYTKDYEEAVISFKRAIDVFKLINDQKRTFECLLNLGIVYRKTNKLHQSYAALMNSYELASKLDAVTQIQNIIYELSLTLFSLNEFEQTKEWINMGLNIKPNSAKLIAMFKYLFSKVYYNEKNSIEAQRVLQEALVYFEEENDAYWKAKCLHLKADILFSESKQKNAFKIMKESSELILMVGER</sequence>
<evidence type="ECO:0000313" key="4">
    <source>
        <dbReference type="Proteomes" id="UP001597399"/>
    </source>
</evidence>
<dbReference type="Gene3D" id="1.10.260.40">
    <property type="entry name" value="lambda repressor-like DNA-binding domains"/>
    <property type="match status" value="1"/>
</dbReference>
<dbReference type="SUPFAM" id="SSF48452">
    <property type="entry name" value="TPR-like"/>
    <property type="match status" value="2"/>
</dbReference>
<gene>
    <name evidence="3" type="ORF">ACFSUE_21210</name>
</gene>
<dbReference type="InterPro" id="IPR011990">
    <property type="entry name" value="TPR-like_helical_dom_sf"/>
</dbReference>
<evidence type="ECO:0000259" key="2">
    <source>
        <dbReference type="PROSITE" id="PS50943"/>
    </source>
</evidence>
<dbReference type="InterPro" id="IPR050807">
    <property type="entry name" value="TransReg_Diox_bact_type"/>
</dbReference>
<dbReference type="PANTHER" id="PTHR46797">
    <property type="entry name" value="HTH-TYPE TRANSCRIPTIONAL REGULATOR"/>
    <property type="match status" value="1"/>
</dbReference>
<dbReference type="PANTHER" id="PTHR46797:SF1">
    <property type="entry name" value="METHYLPHOSPHONATE SYNTHASE"/>
    <property type="match status" value="1"/>
</dbReference>
<dbReference type="InterPro" id="IPR019734">
    <property type="entry name" value="TPR_rpt"/>
</dbReference>